<dbReference type="EC" id="5.1.3.13" evidence="3 5"/>
<evidence type="ECO:0000256" key="5">
    <source>
        <dbReference type="RuleBase" id="RU364069"/>
    </source>
</evidence>
<comment type="similarity">
    <text evidence="5">Belongs to the dTDP-4-dehydrorhamnose 3,5-epimerase family.</text>
</comment>
<sequence length="186" mass="21103">MAFIETGFPGLLIFEPRVFGDERGYFFESYNEALFNKHGLQYKFVQDNQARSVYGVVRGLHFQKPPFAQTKLIRSLEGSILDVVVDCRTGSPSFGKVFSIELSAENKKQLLVPKGFAHGYSVLSETAEVMYKCDEFYNKESEGGVLFNDPALNIDWQIPEDKMILSDKDKLYPVFADIEQVFTLAS</sequence>
<keyword evidence="5" id="KW-0413">Isomerase</keyword>
<comment type="caution">
    <text evidence="6">The sequence shown here is derived from an EMBL/GenBank/DDBJ whole genome shotgun (WGS) entry which is preliminary data.</text>
</comment>
<dbReference type="NCBIfam" id="TIGR01221">
    <property type="entry name" value="rmlC"/>
    <property type="match status" value="1"/>
</dbReference>
<evidence type="ECO:0000256" key="3">
    <source>
        <dbReference type="ARBA" id="ARBA00012098"/>
    </source>
</evidence>
<dbReference type="InterPro" id="IPR000888">
    <property type="entry name" value="RmlC-like"/>
</dbReference>
<dbReference type="PANTHER" id="PTHR21047:SF2">
    <property type="entry name" value="THYMIDINE DIPHOSPHO-4-KETO-RHAMNOSE 3,5-EPIMERASE"/>
    <property type="match status" value="1"/>
</dbReference>
<dbReference type="PANTHER" id="PTHR21047">
    <property type="entry name" value="DTDP-6-DEOXY-D-GLUCOSE-3,5 EPIMERASE"/>
    <property type="match status" value="1"/>
</dbReference>
<reference evidence="6 7" key="1">
    <citation type="submission" date="2016-07" db="EMBL/GenBank/DDBJ databases">
        <title>Genome analysis of Flavihumibacter stibioxidans YS-17.</title>
        <authorList>
            <person name="Shi K."/>
            <person name="Han Y."/>
            <person name="Wang G."/>
        </authorList>
    </citation>
    <scope>NUCLEOTIDE SEQUENCE [LARGE SCALE GENOMIC DNA]</scope>
    <source>
        <strain evidence="6 7">YS-17</strain>
    </source>
</reference>
<evidence type="ECO:0000313" key="7">
    <source>
        <dbReference type="Proteomes" id="UP000765802"/>
    </source>
</evidence>
<dbReference type="InterPro" id="IPR014710">
    <property type="entry name" value="RmlC-like_jellyroll"/>
</dbReference>
<dbReference type="RefSeq" id="WP_187255517.1">
    <property type="nucleotide sequence ID" value="NZ_JBHULF010000006.1"/>
</dbReference>
<dbReference type="EMBL" id="MBUA01000001">
    <property type="protein sequence ID" value="MBC6490194.1"/>
    <property type="molecule type" value="Genomic_DNA"/>
</dbReference>
<evidence type="ECO:0000313" key="6">
    <source>
        <dbReference type="EMBL" id="MBC6490194.1"/>
    </source>
</evidence>
<accession>A0ABR7M6N8</accession>
<dbReference type="Gene3D" id="2.60.120.10">
    <property type="entry name" value="Jelly Rolls"/>
    <property type="match status" value="1"/>
</dbReference>
<dbReference type="InterPro" id="IPR011051">
    <property type="entry name" value="RmlC_Cupin_sf"/>
</dbReference>
<name>A0ABR7M6N8_9BACT</name>
<keyword evidence="7" id="KW-1185">Reference proteome</keyword>
<dbReference type="CDD" id="cd00438">
    <property type="entry name" value="cupin_RmlC"/>
    <property type="match status" value="1"/>
</dbReference>
<dbReference type="Proteomes" id="UP000765802">
    <property type="component" value="Unassembled WGS sequence"/>
</dbReference>
<comment type="pathway">
    <text evidence="5">Carbohydrate biosynthesis; dTDP-L-rhamnose biosynthesis.</text>
</comment>
<evidence type="ECO:0000256" key="4">
    <source>
        <dbReference type="ARBA" id="ARBA00019595"/>
    </source>
</evidence>
<evidence type="ECO:0000256" key="1">
    <source>
        <dbReference type="ARBA" id="ARBA00001298"/>
    </source>
</evidence>
<comment type="function">
    <text evidence="2 5">Catalyzes the epimerization of the C3' and C5'positions of dTDP-6-deoxy-D-xylo-4-hexulose, forming dTDP-6-deoxy-L-lyxo-4-hexulose.</text>
</comment>
<organism evidence="6 7">
    <name type="scientific">Flavihumibacter stibioxidans</name>
    <dbReference type="NCBI Taxonomy" id="1834163"/>
    <lineage>
        <taxon>Bacteria</taxon>
        <taxon>Pseudomonadati</taxon>
        <taxon>Bacteroidota</taxon>
        <taxon>Chitinophagia</taxon>
        <taxon>Chitinophagales</taxon>
        <taxon>Chitinophagaceae</taxon>
        <taxon>Flavihumibacter</taxon>
    </lineage>
</organism>
<protein>
    <recommendedName>
        <fullName evidence="4 5">dTDP-4-dehydrorhamnose 3,5-epimerase</fullName>
        <ecNumber evidence="3 5">5.1.3.13</ecNumber>
    </recommendedName>
    <alternativeName>
        <fullName evidence="5">Thymidine diphospho-4-keto-rhamnose 3,5-epimerase</fullName>
    </alternativeName>
</protein>
<dbReference type="Pfam" id="PF00908">
    <property type="entry name" value="dTDP_sugar_isom"/>
    <property type="match status" value="1"/>
</dbReference>
<comment type="subunit">
    <text evidence="5">Homodimer.</text>
</comment>
<evidence type="ECO:0000256" key="2">
    <source>
        <dbReference type="ARBA" id="ARBA00001997"/>
    </source>
</evidence>
<comment type="catalytic activity">
    <reaction evidence="1 5">
        <text>dTDP-4-dehydro-6-deoxy-alpha-D-glucose = dTDP-4-dehydro-beta-L-rhamnose</text>
        <dbReference type="Rhea" id="RHEA:16969"/>
        <dbReference type="ChEBI" id="CHEBI:57649"/>
        <dbReference type="ChEBI" id="CHEBI:62830"/>
        <dbReference type="EC" id="5.1.3.13"/>
    </reaction>
</comment>
<proteinExistence type="inferred from homology"/>
<dbReference type="SUPFAM" id="SSF51182">
    <property type="entry name" value="RmlC-like cupins"/>
    <property type="match status" value="1"/>
</dbReference>
<gene>
    <name evidence="6" type="ORF">BC349_04415</name>
</gene>